<accession>A0A0L9UEZ3</accession>
<organism evidence="1 2">
    <name type="scientific">Phaseolus angularis</name>
    <name type="common">Azuki bean</name>
    <name type="synonym">Vigna angularis</name>
    <dbReference type="NCBI Taxonomy" id="3914"/>
    <lineage>
        <taxon>Eukaryota</taxon>
        <taxon>Viridiplantae</taxon>
        <taxon>Streptophyta</taxon>
        <taxon>Embryophyta</taxon>
        <taxon>Tracheophyta</taxon>
        <taxon>Spermatophyta</taxon>
        <taxon>Magnoliopsida</taxon>
        <taxon>eudicotyledons</taxon>
        <taxon>Gunneridae</taxon>
        <taxon>Pentapetalae</taxon>
        <taxon>rosids</taxon>
        <taxon>fabids</taxon>
        <taxon>Fabales</taxon>
        <taxon>Fabaceae</taxon>
        <taxon>Papilionoideae</taxon>
        <taxon>50 kb inversion clade</taxon>
        <taxon>NPAAA clade</taxon>
        <taxon>indigoferoid/millettioid clade</taxon>
        <taxon>Phaseoleae</taxon>
        <taxon>Vigna</taxon>
    </lineage>
</organism>
<dbReference type="SUPFAM" id="SSF56112">
    <property type="entry name" value="Protein kinase-like (PK-like)"/>
    <property type="match status" value="1"/>
</dbReference>
<proteinExistence type="predicted"/>
<sequence>MLLFLATTFANKSTSRSLAAISPSTGVTTAASSSSSRCLCLRQHHFLVYEFFPDASLAHCLRNRRNSSYIDLITWTSRMQITSDVAHGLDYIHNFSGSDSGSRSVLVSFIITSRVLALSSRWIICAQKYATSARRSLYSVLSVRYSVPVYMGDEEYLVFGFAPWFTMLYPCIRFRSLVHHALSLYSVPGCVIRFWQGFTASSMC</sequence>
<evidence type="ECO:0000313" key="2">
    <source>
        <dbReference type="Proteomes" id="UP000053144"/>
    </source>
</evidence>
<protein>
    <recommendedName>
        <fullName evidence="3">Protein kinase domain-containing protein</fullName>
    </recommendedName>
</protein>
<dbReference type="Gene3D" id="1.10.510.10">
    <property type="entry name" value="Transferase(Phosphotransferase) domain 1"/>
    <property type="match status" value="1"/>
</dbReference>
<evidence type="ECO:0000313" key="1">
    <source>
        <dbReference type="EMBL" id="KOM41313.1"/>
    </source>
</evidence>
<dbReference type="Gramene" id="KOM41313">
    <property type="protein sequence ID" value="KOM41313"/>
    <property type="gene ID" value="LR48_Vigan04g151100"/>
</dbReference>
<gene>
    <name evidence="1" type="ORF">LR48_Vigan04g151100</name>
</gene>
<name>A0A0L9UEZ3_PHAAN</name>
<evidence type="ECO:0008006" key="3">
    <source>
        <dbReference type="Google" id="ProtNLM"/>
    </source>
</evidence>
<dbReference type="Proteomes" id="UP000053144">
    <property type="component" value="Chromosome 4"/>
</dbReference>
<dbReference type="STRING" id="3914.A0A0L9UEZ3"/>
<dbReference type="InterPro" id="IPR011009">
    <property type="entry name" value="Kinase-like_dom_sf"/>
</dbReference>
<dbReference type="PANTHER" id="PTHR46863">
    <property type="entry name" value="OS09G0572100 PROTEIN"/>
    <property type="match status" value="1"/>
</dbReference>
<dbReference type="AlphaFoldDB" id="A0A0L9UEZ3"/>
<reference evidence="2" key="1">
    <citation type="journal article" date="2015" name="Proc. Natl. Acad. Sci. U.S.A.">
        <title>Genome sequencing of adzuki bean (Vigna angularis) provides insight into high starch and low fat accumulation and domestication.</title>
        <authorList>
            <person name="Yang K."/>
            <person name="Tian Z."/>
            <person name="Chen C."/>
            <person name="Luo L."/>
            <person name="Zhao B."/>
            <person name="Wang Z."/>
            <person name="Yu L."/>
            <person name="Li Y."/>
            <person name="Sun Y."/>
            <person name="Li W."/>
            <person name="Chen Y."/>
            <person name="Li Y."/>
            <person name="Zhang Y."/>
            <person name="Ai D."/>
            <person name="Zhao J."/>
            <person name="Shang C."/>
            <person name="Ma Y."/>
            <person name="Wu B."/>
            <person name="Wang M."/>
            <person name="Gao L."/>
            <person name="Sun D."/>
            <person name="Zhang P."/>
            <person name="Guo F."/>
            <person name="Wang W."/>
            <person name="Li Y."/>
            <person name="Wang J."/>
            <person name="Varshney R.K."/>
            <person name="Wang J."/>
            <person name="Ling H.Q."/>
            <person name="Wan P."/>
        </authorList>
    </citation>
    <scope>NUCLEOTIDE SEQUENCE</scope>
    <source>
        <strain evidence="2">cv. Jingnong 6</strain>
    </source>
</reference>
<dbReference type="EMBL" id="CM003374">
    <property type="protein sequence ID" value="KOM41313.1"/>
    <property type="molecule type" value="Genomic_DNA"/>
</dbReference>
<dbReference type="PANTHER" id="PTHR46863:SF2">
    <property type="entry name" value="LYSM DOMAIN RECEPTOR-LIKE KINASE 3"/>
    <property type="match status" value="1"/>
</dbReference>